<dbReference type="PANTHER" id="PTHR24186">
    <property type="entry name" value="PROTEIN PHOSPHATASE 1 REGULATORY SUBUNIT"/>
    <property type="match status" value="1"/>
</dbReference>
<dbReference type="SUPFAM" id="SSF48403">
    <property type="entry name" value="Ankyrin repeat"/>
    <property type="match status" value="1"/>
</dbReference>
<dbReference type="InterPro" id="IPR036770">
    <property type="entry name" value="Ankyrin_rpt-contain_sf"/>
</dbReference>
<dbReference type="Proteomes" id="UP000224567">
    <property type="component" value="Unassembled WGS sequence"/>
</dbReference>
<protein>
    <recommendedName>
        <fullName evidence="10">PGG domain-containing protein</fullName>
    </recommendedName>
</protein>
<feature type="transmembrane region" description="Helical" evidence="9">
    <location>
        <begin position="419"/>
        <end position="440"/>
    </location>
</feature>
<dbReference type="InterPro" id="IPR002110">
    <property type="entry name" value="Ankyrin_rpt"/>
</dbReference>
<comment type="subcellular location">
    <subcellularLocation>
        <location evidence="1">Membrane</location>
        <topology evidence="1">Multi-pass membrane protein</topology>
    </subcellularLocation>
</comment>
<dbReference type="Pfam" id="PF12796">
    <property type="entry name" value="Ank_2"/>
    <property type="match status" value="2"/>
</dbReference>
<dbReference type="Pfam" id="PF13962">
    <property type="entry name" value="PGG"/>
    <property type="match status" value="1"/>
</dbReference>
<evidence type="ECO:0000256" key="6">
    <source>
        <dbReference type="ARBA" id="ARBA00023136"/>
    </source>
</evidence>
<feature type="compositionally biased region" description="Polar residues" evidence="8">
    <location>
        <begin position="261"/>
        <end position="282"/>
    </location>
</feature>
<evidence type="ECO:0000256" key="8">
    <source>
        <dbReference type="SAM" id="MobiDB-lite"/>
    </source>
</evidence>
<dbReference type="InterPro" id="IPR026961">
    <property type="entry name" value="PGG_dom"/>
</dbReference>
<dbReference type="STRING" id="33114.A0A2G2WHJ5"/>
<gene>
    <name evidence="11" type="ORF">CQW23_13850</name>
</gene>
<name>A0A2G2WHJ5_CAPBA</name>
<keyword evidence="2 9" id="KW-0812">Transmembrane</keyword>
<dbReference type="AlphaFoldDB" id="A0A2G2WHJ5"/>
<evidence type="ECO:0000256" key="1">
    <source>
        <dbReference type="ARBA" id="ARBA00004141"/>
    </source>
</evidence>
<evidence type="ECO:0000313" key="12">
    <source>
        <dbReference type="Proteomes" id="UP000224567"/>
    </source>
</evidence>
<dbReference type="Gene3D" id="1.25.40.20">
    <property type="entry name" value="Ankyrin repeat-containing domain"/>
    <property type="match status" value="2"/>
</dbReference>
<keyword evidence="5 7" id="KW-0040">ANK repeat</keyword>
<proteinExistence type="predicted"/>
<accession>A0A2G2WHJ5</accession>
<dbReference type="SMART" id="SM00248">
    <property type="entry name" value="ANK"/>
    <property type="match status" value="6"/>
</dbReference>
<dbReference type="OrthoDB" id="7729168at2759"/>
<evidence type="ECO:0000256" key="2">
    <source>
        <dbReference type="ARBA" id="ARBA00022692"/>
    </source>
</evidence>
<feature type="region of interest" description="Disordered" evidence="8">
    <location>
        <begin position="256"/>
        <end position="289"/>
    </location>
</feature>
<evidence type="ECO:0000256" key="9">
    <source>
        <dbReference type="SAM" id="Phobius"/>
    </source>
</evidence>
<feature type="transmembrane region" description="Helical" evidence="9">
    <location>
        <begin position="383"/>
        <end position="407"/>
    </location>
</feature>
<evidence type="ECO:0000256" key="4">
    <source>
        <dbReference type="ARBA" id="ARBA00022989"/>
    </source>
</evidence>
<keyword evidence="4 9" id="KW-1133">Transmembrane helix</keyword>
<evidence type="ECO:0000259" key="10">
    <source>
        <dbReference type="Pfam" id="PF13962"/>
    </source>
</evidence>
<feature type="repeat" description="ANK" evidence="7">
    <location>
        <begin position="38"/>
        <end position="70"/>
    </location>
</feature>
<feature type="repeat" description="ANK" evidence="7">
    <location>
        <begin position="72"/>
        <end position="104"/>
    </location>
</feature>
<sequence length="477" mass="53236">MDTEKRLYEAAVEGDVRVLQELLQQDTLLLDRLTLTCFNETPLHIAALRGHIEFVRLILAQNPQLAVELDSRKSSALHIASAKGNLQIIKMLLVVNSEMSLARDRDGRNPLHLAAIKGRVEAVKELMHVMPRAALGTTTNGETILHLCVKHNQLEVLKLLMDIKWDHEFLNAKDCDGRNILHLAVADKQIETAKYLLKTNQIGVNEMDDNGNTTLDILAQSWRDMNDLSIGECLREAGGLRAKDISASIIQGSIKIPKDSGGNNHSPVSSSPAYLGENQSKKPPSKGDWLSKKRETIMVVASLIATMAFQAGVNPPGGVWQENGELNSQGIPSHKAGEAVMAYNHARSYRYFLRANTIAFVSSLSTILLLISGLPFRRRLFMWGLMVIMWLTVTSVALTYGISIYILTPKKDSEPLGQIIEIGITVWCGLMALLLLGNTIRLLRIWQKKKHEIRSSAPRKLFVINYYRLLNKILMLQ</sequence>
<feature type="repeat" description="ANK" evidence="7">
    <location>
        <begin position="140"/>
        <end position="172"/>
    </location>
</feature>
<dbReference type="PROSITE" id="PS50297">
    <property type="entry name" value="ANK_REP_REGION"/>
    <property type="match status" value="3"/>
</dbReference>
<keyword evidence="6 9" id="KW-0472">Membrane</keyword>
<evidence type="ECO:0000256" key="7">
    <source>
        <dbReference type="PROSITE-ProRule" id="PRU00023"/>
    </source>
</evidence>
<dbReference type="EMBL" id="MLFT02000006">
    <property type="protein sequence ID" value="PHT44692.1"/>
    <property type="molecule type" value="Genomic_DNA"/>
</dbReference>
<evidence type="ECO:0000313" key="11">
    <source>
        <dbReference type="EMBL" id="PHT44692.1"/>
    </source>
</evidence>
<reference evidence="12" key="2">
    <citation type="journal article" date="2017" name="J. Anim. Genet.">
        <title>Multiple reference genome sequences of hot pepper reveal the massive evolution of plant disease resistance genes by retroduplication.</title>
        <authorList>
            <person name="Kim S."/>
            <person name="Park J."/>
            <person name="Yeom S.-I."/>
            <person name="Kim Y.-M."/>
            <person name="Seo E."/>
            <person name="Kim K.-T."/>
            <person name="Kim M.-S."/>
            <person name="Lee J.M."/>
            <person name="Cheong K."/>
            <person name="Shin H.-S."/>
            <person name="Kim S.-B."/>
            <person name="Han K."/>
            <person name="Lee J."/>
            <person name="Park M."/>
            <person name="Lee H.-A."/>
            <person name="Lee H.-Y."/>
            <person name="Lee Y."/>
            <person name="Oh S."/>
            <person name="Lee J.H."/>
            <person name="Choi E."/>
            <person name="Choi E."/>
            <person name="Lee S.E."/>
            <person name="Jeon J."/>
            <person name="Kim H."/>
            <person name="Choi G."/>
            <person name="Song H."/>
            <person name="Lee J."/>
            <person name="Lee S.-C."/>
            <person name="Kwon J.-K."/>
            <person name="Lee H.-Y."/>
            <person name="Koo N."/>
            <person name="Hong Y."/>
            <person name="Kim R.W."/>
            <person name="Kang W.-H."/>
            <person name="Huh J.H."/>
            <person name="Kang B.-C."/>
            <person name="Yang T.-J."/>
            <person name="Lee Y.-H."/>
            <person name="Bennetzen J.L."/>
            <person name="Choi D."/>
        </authorList>
    </citation>
    <scope>NUCLEOTIDE SEQUENCE [LARGE SCALE GENOMIC DNA]</scope>
    <source>
        <strain evidence="12">cv. PBC81</strain>
    </source>
</reference>
<keyword evidence="3" id="KW-0677">Repeat</keyword>
<dbReference type="PROSITE" id="PS50088">
    <property type="entry name" value="ANK_REPEAT"/>
    <property type="match status" value="4"/>
</dbReference>
<feature type="repeat" description="ANK" evidence="7">
    <location>
        <begin position="106"/>
        <end position="127"/>
    </location>
</feature>
<feature type="transmembrane region" description="Helical" evidence="9">
    <location>
        <begin position="351"/>
        <end position="371"/>
    </location>
</feature>
<evidence type="ECO:0000256" key="5">
    <source>
        <dbReference type="ARBA" id="ARBA00023043"/>
    </source>
</evidence>
<feature type="domain" description="PGG" evidence="10">
    <location>
        <begin position="288"/>
        <end position="406"/>
    </location>
</feature>
<comment type="caution">
    <text evidence="11">The sequence shown here is derived from an EMBL/GenBank/DDBJ whole genome shotgun (WGS) entry which is preliminary data.</text>
</comment>
<organism evidence="11 12">
    <name type="scientific">Capsicum baccatum</name>
    <name type="common">Peruvian pepper</name>
    <dbReference type="NCBI Taxonomy" id="33114"/>
    <lineage>
        <taxon>Eukaryota</taxon>
        <taxon>Viridiplantae</taxon>
        <taxon>Streptophyta</taxon>
        <taxon>Embryophyta</taxon>
        <taxon>Tracheophyta</taxon>
        <taxon>Spermatophyta</taxon>
        <taxon>Magnoliopsida</taxon>
        <taxon>eudicotyledons</taxon>
        <taxon>Gunneridae</taxon>
        <taxon>Pentapetalae</taxon>
        <taxon>asterids</taxon>
        <taxon>lamiids</taxon>
        <taxon>Solanales</taxon>
        <taxon>Solanaceae</taxon>
        <taxon>Solanoideae</taxon>
        <taxon>Capsiceae</taxon>
        <taxon>Capsicum</taxon>
    </lineage>
</organism>
<dbReference type="PANTHER" id="PTHR24186:SF37">
    <property type="entry name" value="PGG DOMAIN-CONTAINING PROTEIN"/>
    <property type="match status" value="1"/>
</dbReference>
<reference evidence="11 12" key="1">
    <citation type="journal article" date="2017" name="Genome Biol.">
        <title>New reference genome sequences of hot pepper reveal the massive evolution of plant disease-resistance genes by retroduplication.</title>
        <authorList>
            <person name="Kim S."/>
            <person name="Park J."/>
            <person name="Yeom S.I."/>
            <person name="Kim Y.M."/>
            <person name="Seo E."/>
            <person name="Kim K.T."/>
            <person name="Kim M.S."/>
            <person name="Lee J.M."/>
            <person name="Cheong K."/>
            <person name="Shin H.S."/>
            <person name="Kim S.B."/>
            <person name="Han K."/>
            <person name="Lee J."/>
            <person name="Park M."/>
            <person name="Lee H.A."/>
            <person name="Lee H.Y."/>
            <person name="Lee Y."/>
            <person name="Oh S."/>
            <person name="Lee J.H."/>
            <person name="Choi E."/>
            <person name="Choi E."/>
            <person name="Lee S.E."/>
            <person name="Jeon J."/>
            <person name="Kim H."/>
            <person name="Choi G."/>
            <person name="Song H."/>
            <person name="Lee J."/>
            <person name="Lee S.C."/>
            <person name="Kwon J.K."/>
            <person name="Lee H.Y."/>
            <person name="Koo N."/>
            <person name="Hong Y."/>
            <person name="Kim R.W."/>
            <person name="Kang W.H."/>
            <person name="Huh J.H."/>
            <person name="Kang B.C."/>
            <person name="Yang T.J."/>
            <person name="Lee Y.H."/>
            <person name="Bennetzen J.L."/>
            <person name="Choi D."/>
        </authorList>
    </citation>
    <scope>NUCLEOTIDE SEQUENCE [LARGE SCALE GENOMIC DNA]</scope>
    <source>
        <strain evidence="12">cv. PBC81</strain>
    </source>
</reference>
<keyword evidence="12" id="KW-1185">Reference proteome</keyword>
<evidence type="ECO:0000256" key="3">
    <source>
        <dbReference type="ARBA" id="ARBA00022737"/>
    </source>
</evidence>
<dbReference type="GO" id="GO:0005886">
    <property type="term" value="C:plasma membrane"/>
    <property type="evidence" value="ECO:0007669"/>
    <property type="project" value="TreeGrafter"/>
</dbReference>